<dbReference type="PROSITE" id="PS50011">
    <property type="entry name" value="PROTEIN_KINASE_DOM"/>
    <property type="match status" value="1"/>
</dbReference>
<dbReference type="PROSITE" id="PS00107">
    <property type="entry name" value="PROTEIN_KINASE_ATP"/>
    <property type="match status" value="1"/>
</dbReference>
<evidence type="ECO:0000256" key="9">
    <source>
        <dbReference type="ARBA" id="ARBA00022777"/>
    </source>
</evidence>
<dbReference type="Gene3D" id="3.30.200.20">
    <property type="entry name" value="Phosphorylase Kinase, domain 1"/>
    <property type="match status" value="1"/>
</dbReference>
<dbReference type="Pfam" id="PF12202">
    <property type="entry name" value="OSR1_C"/>
    <property type="match status" value="1"/>
</dbReference>
<dbReference type="InterPro" id="IPR017441">
    <property type="entry name" value="Protein_kinase_ATP_BS"/>
</dbReference>
<keyword evidence="7" id="KW-0808">Transferase</keyword>
<evidence type="ECO:0000256" key="3">
    <source>
        <dbReference type="ARBA" id="ARBA00012513"/>
    </source>
</evidence>
<dbReference type="GO" id="GO:0005524">
    <property type="term" value="F:ATP binding"/>
    <property type="evidence" value="ECO:0007669"/>
    <property type="project" value="UniProtKB-UniRule"/>
</dbReference>
<dbReference type="CDD" id="cd06610">
    <property type="entry name" value="STKc_OSR1_SPAK"/>
    <property type="match status" value="1"/>
</dbReference>
<evidence type="ECO:0000256" key="8">
    <source>
        <dbReference type="ARBA" id="ARBA00022741"/>
    </source>
</evidence>
<feature type="compositionally biased region" description="Polar residues" evidence="14">
    <location>
        <begin position="117"/>
        <end position="127"/>
    </location>
</feature>
<dbReference type="GO" id="GO:0005737">
    <property type="term" value="C:cytoplasm"/>
    <property type="evidence" value="ECO:0007669"/>
    <property type="project" value="UniProtKB-SubCell"/>
</dbReference>
<dbReference type="InterPro" id="IPR050629">
    <property type="entry name" value="STE20/SPS1-PAK"/>
</dbReference>
<evidence type="ECO:0000256" key="10">
    <source>
        <dbReference type="ARBA" id="ARBA00022840"/>
    </source>
</evidence>
<dbReference type="FunFam" id="3.30.200.20:FF:000114">
    <property type="entry name" value="serine/threonine-protein kinase OSR1 isoform X1"/>
    <property type="match status" value="1"/>
</dbReference>
<comment type="catalytic activity">
    <reaction evidence="11">
        <text>L-threonyl-[protein] + ATP = O-phospho-L-threonyl-[protein] + ADP + H(+)</text>
        <dbReference type="Rhea" id="RHEA:46608"/>
        <dbReference type="Rhea" id="RHEA-COMP:11060"/>
        <dbReference type="Rhea" id="RHEA-COMP:11605"/>
        <dbReference type="ChEBI" id="CHEBI:15378"/>
        <dbReference type="ChEBI" id="CHEBI:30013"/>
        <dbReference type="ChEBI" id="CHEBI:30616"/>
        <dbReference type="ChEBI" id="CHEBI:61977"/>
        <dbReference type="ChEBI" id="CHEBI:456216"/>
        <dbReference type="EC" id="2.7.11.1"/>
    </reaction>
</comment>
<dbReference type="PANTHER" id="PTHR48012:SF16">
    <property type="entry name" value="NON-SPECIFIC SERINE_THREONINE PROTEIN KINASE"/>
    <property type="match status" value="1"/>
</dbReference>
<dbReference type="InterPro" id="IPR024678">
    <property type="entry name" value="Kinase_OSR1/WNK_CCT"/>
</dbReference>
<dbReference type="Pfam" id="PF00069">
    <property type="entry name" value="Pkinase"/>
    <property type="match status" value="1"/>
</dbReference>
<keyword evidence="8 13" id="KW-0547">Nucleotide-binding</keyword>
<keyword evidence="4" id="KW-0963">Cytoplasm</keyword>
<evidence type="ECO:0000256" key="5">
    <source>
        <dbReference type="ARBA" id="ARBA00022527"/>
    </source>
</evidence>
<feature type="domain" description="Protein kinase" evidence="15">
    <location>
        <begin position="244"/>
        <end position="518"/>
    </location>
</feature>
<keyword evidence="10 13" id="KW-0067">ATP-binding</keyword>
<keyword evidence="6" id="KW-0597">Phosphoprotein</keyword>
<name>A0A9D4P4B9_DERFA</name>
<comment type="caution">
    <text evidence="16">The sequence shown here is derived from an EMBL/GenBank/DDBJ whole genome shotgun (WGS) entry which is preliminary data.</text>
</comment>
<accession>A0A9D4P4B9</accession>
<feature type="compositionally biased region" description="Low complexity" evidence="14">
    <location>
        <begin position="144"/>
        <end position="156"/>
    </location>
</feature>
<organism evidence="16">
    <name type="scientific">Dermatophagoides farinae</name>
    <name type="common">American house dust mite</name>
    <dbReference type="NCBI Taxonomy" id="6954"/>
    <lineage>
        <taxon>Eukaryota</taxon>
        <taxon>Metazoa</taxon>
        <taxon>Ecdysozoa</taxon>
        <taxon>Arthropoda</taxon>
        <taxon>Chelicerata</taxon>
        <taxon>Arachnida</taxon>
        <taxon>Acari</taxon>
        <taxon>Acariformes</taxon>
        <taxon>Sarcoptiformes</taxon>
        <taxon>Astigmata</taxon>
        <taxon>Psoroptidia</taxon>
        <taxon>Analgoidea</taxon>
        <taxon>Pyroglyphidae</taxon>
        <taxon>Dermatophagoidinae</taxon>
        <taxon>Dermatophagoides</taxon>
    </lineage>
</organism>
<evidence type="ECO:0000259" key="15">
    <source>
        <dbReference type="PROSITE" id="PS50011"/>
    </source>
</evidence>
<dbReference type="AlphaFoldDB" id="A0A9D4P4B9"/>
<dbReference type="GO" id="GO:0004674">
    <property type="term" value="F:protein serine/threonine kinase activity"/>
    <property type="evidence" value="ECO:0007669"/>
    <property type="project" value="UniProtKB-KW"/>
</dbReference>
<evidence type="ECO:0000256" key="14">
    <source>
        <dbReference type="SAM" id="MobiDB-lite"/>
    </source>
</evidence>
<evidence type="ECO:0000256" key="12">
    <source>
        <dbReference type="ARBA" id="ARBA00048679"/>
    </source>
</evidence>
<comment type="similarity">
    <text evidence="2">Belongs to the protein kinase superfamily. STE Ser/Thr protein kinase family. STE20 subfamily.</text>
</comment>
<evidence type="ECO:0000256" key="1">
    <source>
        <dbReference type="ARBA" id="ARBA00004496"/>
    </source>
</evidence>
<feature type="binding site" evidence="13">
    <location>
        <position position="274"/>
    </location>
    <ligand>
        <name>ATP</name>
        <dbReference type="ChEBI" id="CHEBI:30616"/>
    </ligand>
</feature>
<feature type="region of interest" description="Disordered" evidence="14">
    <location>
        <begin position="110"/>
        <end position="156"/>
    </location>
</feature>
<dbReference type="SUPFAM" id="SSF56112">
    <property type="entry name" value="Protein kinase-like (PK-like)"/>
    <property type="match status" value="1"/>
</dbReference>
<feature type="region of interest" description="Disordered" evidence="14">
    <location>
        <begin position="541"/>
        <end position="664"/>
    </location>
</feature>
<evidence type="ECO:0000313" key="16">
    <source>
        <dbReference type="EMBL" id="KAH7643317.1"/>
    </source>
</evidence>
<dbReference type="Gene3D" id="1.10.510.10">
    <property type="entry name" value="Transferase(Phosphotransferase) domain 1"/>
    <property type="match status" value="1"/>
</dbReference>
<evidence type="ECO:0000256" key="11">
    <source>
        <dbReference type="ARBA" id="ARBA00047899"/>
    </source>
</evidence>
<reference evidence="16" key="1">
    <citation type="submission" date="2020-06" db="EMBL/GenBank/DDBJ databases">
        <authorList>
            <person name="Ji K."/>
            <person name="Li J."/>
        </authorList>
    </citation>
    <scope>NUCLEOTIDE SEQUENCE</scope>
    <source>
        <strain evidence="16">JKM2019</strain>
        <tissue evidence="16">Whole body</tissue>
    </source>
</reference>
<dbReference type="Proteomes" id="UP000828236">
    <property type="component" value="Unassembled WGS sequence"/>
</dbReference>
<keyword evidence="9 16" id="KW-0418">Kinase</keyword>
<proteinExistence type="inferred from homology"/>
<gene>
    <name evidence="16" type="ORF">HUG17_10008</name>
</gene>
<dbReference type="FunFam" id="1.10.510.10:FF:000068">
    <property type="entry name" value="STE20/SPS1-related proline-alanine-rich protein kinase"/>
    <property type="match status" value="1"/>
</dbReference>
<feature type="compositionally biased region" description="Gly residues" evidence="14">
    <location>
        <begin position="132"/>
        <end position="143"/>
    </location>
</feature>
<keyword evidence="5" id="KW-0723">Serine/threonine-protein kinase</keyword>
<sequence>MIRKIWPLNSGRQQAYIINYSFDENENLFITNDDDYNDLSGDFSSSGFIKMAKTTTTTNNPQIRAADNDHERMIRVSEEVAEQITGRYRRISATHDVLDEDIRNAVEQRQRHRMLEKSSSANAILNPSSGKSGTGGGGGGGVVGSSDCRSSTSSSSLLASGLSKPAVLKAAAASVIPHSHLHQSYRIRHLKETLTRSPHNSRRKLLQDLAAQLAMSSSEQHSTTSDSSTLSSGIGNWPNNVDDYEVGEIIGIGATAVVHAAYCKTRKEKCAIKKINLEKWNTSMDELLKEIQAMSACNHDNVVTYYTSFVVKEELWLVIKLLGGGSLLDIIKHKIKHDDCRHGVFDEATIATVLREVLKGLEYFHANGQIHRDIKAGNILLGDDGSVQIADFGVSSWLATGGDLSRQKSRHTFVGTPCWMAPEVMEQVTGYDFKADIWSLGITAIELVTGTAPYHKYPPMKVLMLTLQNDPPTLESVSEEKDQYKNFGKSIRKFILECLQKDPNKRPTATELLKHQFFRKSKDRKYLQNTLLTIAPTIEERSKKARTSRRAQGASGRLHRTEAGDWVWSSSDEEDNNNQQEQNQNKKPNPDNNNSNESSPNRHQPISSSSSSSASSQQQQQQQQQQQSNDVKQQQQQQQIPVTNISNVNNNATTTITNDSTLMPTMPKEIPNESSVMVQVQGDSVPTATTTTTAASVSEQLVSQNQPPLPSTTTTVEADNFQQQQLQQQQPLNDDVPINLVLRIRNSKRELNDIRFDFTVDKDTSNGIAQELVSAGLVDTKDFEPVAQNLQKLILDRAKMKNIVFPLNSCDKSEPLDEKTLTGFAQISIS</sequence>
<comment type="catalytic activity">
    <reaction evidence="12">
        <text>L-seryl-[protein] + ATP = O-phospho-L-seryl-[protein] + ADP + H(+)</text>
        <dbReference type="Rhea" id="RHEA:17989"/>
        <dbReference type="Rhea" id="RHEA-COMP:9863"/>
        <dbReference type="Rhea" id="RHEA-COMP:11604"/>
        <dbReference type="ChEBI" id="CHEBI:15378"/>
        <dbReference type="ChEBI" id="CHEBI:29999"/>
        <dbReference type="ChEBI" id="CHEBI:30616"/>
        <dbReference type="ChEBI" id="CHEBI:83421"/>
        <dbReference type="ChEBI" id="CHEBI:456216"/>
        <dbReference type="EC" id="2.7.11.1"/>
    </reaction>
</comment>
<dbReference type="SMART" id="SM00220">
    <property type="entry name" value="S_TKc"/>
    <property type="match status" value="1"/>
</dbReference>
<reference evidence="16" key="2">
    <citation type="journal article" date="2021" name="World Allergy Organ. J.">
        <title>Chromosome-level assembly of Dermatophagoides farinae genome and transcriptome reveals two novel allergens Der f 37 and Der f 39.</title>
        <authorList>
            <person name="Chen J."/>
            <person name="Cai Z."/>
            <person name="Fan D."/>
            <person name="Hu J."/>
            <person name="Hou Y."/>
            <person name="He Y."/>
            <person name="Zhang Z."/>
            <person name="Zhao Z."/>
            <person name="Gao P."/>
            <person name="Hu W."/>
            <person name="Sun J."/>
            <person name="Li J."/>
            <person name="Ji K."/>
        </authorList>
    </citation>
    <scope>NUCLEOTIDE SEQUENCE</scope>
    <source>
        <strain evidence="16">JKM2019</strain>
    </source>
</reference>
<evidence type="ECO:0000256" key="4">
    <source>
        <dbReference type="ARBA" id="ARBA00022490"/>
    </source>
</evidence>
<dbReference type="EC" id="2.7.11.1" evidence="3"/>
<comment type="subcellular location">
    <subcellularLocation>
        <location evidence="1">Cytoplasm</location>
    </subcellularLocation>
</comment>
<evidence type="ECO:0000256" key="13">
    <source>
        <dbReference type="PROSITE-ProRule" id="PRU10141"/>
    </source>
</evidence>
<dbReference type="InterPro" id="IPR000719">
    <property type="entry name" value="Prot_kinase_dom"/>
</dbReference>
<evidence type="ECO:0000256" key="6">
    <source>
        <dbReference type="ARBA" id="ARBA00022553"/>
    </source>
</evidence>
<protein>
    <recommendedName>
        <fullName evidence="3">non-specific serine/threonine protein kinase</fullName>
        <ecNumber evidence="3">2.7.11.1</ecNumber>
    </recommendedName>
</protein>
<dbReference type="InterPro" id="IPR011009">
    <property type="entry name" value="Kinase-like_dom_sf"/>
</dbReference>
<dbReference type="EMBL" id="SDOV01000003">
    <property type="protein sequence ID" value="KAH7643317.1"/>
    <property type="molecule type" value="Genomic_DNA"/>
</dbReference>
<dbReference type="Gene3D" id="3.10.20.90">
    <property type="entry name" value="Phosphatidylinositol 3-kinase Catalytic Subunit, Chain A, domain 1"/>
    <property type="match status" value="1"/>
</dbReference>
<evidence type="ECO:0000256" key="2">
    <source>
        <dbReference type="ARBA" id="ARBA00008874"/>
    </source>
</evidence>
<dbReference type="PANTHER" id="PTHR48012">
    <property type="entry name" value="STERILE20-LIKE KINASE, ISOFORM B-RELATED"/>
    <property type="match status" value="1"/>
</dbReference>
<feature type="compositionally biased region" description="Low complexity" evidence="14">
    <location>
        <begin position="577"/>
        <end position="661"/>
    </location>
</feature>
<evidence type="ECO:0000256" key="7">
    <source>
        <dbReference type="ARBA" id="ARBA00022679"/>
    </source>
</evidence>